<dbReference type="WBParaSite" id="SRAE_1000235200.1">
    <property type="protein sequence ID" value="SRAE_1000235200.1"/>
    <property type="gene ID" value="WBGene00258966"/>
</dbReference>
<proteinExistence type="predicted"/>
<organism evidence="1">
    <name type="scientific">Strongyloides ratti</name>
    <name type="common">Parasitic roundworm</name>
    <dbReference type="NCBI Taxonomy" id="34506"/>
    <lineage>
        <taxon>Eukaryota</taxon>
        <taxon>Metazoa</taxon>
        <taxon>Ecdysozoa</taxon>
        <taxon>Nematoda</taxon>
        <taxon>Chromadorea</taxon>
        <taxon>Rhabditida</taxon>
        <taxon>Tylenchina</taxon>
        <taxon>Panagrolaimomorpha</taxon>
        <taxon>Strongyloidoidea</taxon>
        <taxon>Strongyloididae</taxon>
        <taxon>Strongyloides</taxon>
    </lineage>
</organism>
<evidence type="ECO:0000313" key="1">
    <source>
        <dbReference type="EMBL" id="CEF64096.1"/>
    </source>
</evidence>
<dbReference type="RefSeq" id="XP_024503297.1">
    <property type="nucleotide sequence ID" value="XM_024649417.1"/>
</dbReference>
<reference evidence="1 2" key="1">
    <citation type="submission" date="2014-09" db="EMBL/GenBank/DDBJ databases">
        <authorList>
            <person name="Martin A.A."/>
        </authorList>
    </citation>
    <scope>NUCLEOTIDE SEQUENCE</scope>
    <source>
        <strain evidence="2">ED321</strain>
        <strain evidence="1">ED321 Heterogonic</strain>
    </source>
</reference>
<dbReference type="EMBL" id="LN609528">
    <property type="protein sequence ID" value="CEF64096.1"/>
    <property type="molecule type" value="Genomic_DNA"/>
</dbReference>
<dbReference type="CTD" id="36376461"/>
<protein>
    <submittedName>
        <fullName evidence="1 3">Uncharacterized protein</fullName>
    </submittedName>
</protein>
<dbReference type="AlphaFoldDB" id="A0A090L2Q1"/>
<reference evidence="3" key="2">
    <citation type="submission" date="2020-12" db="UniProtKB">
        <authorList>
            <consortium name="WormBaseParasite"/>
        </authorList>
    </citation>
    <scope>IDENTIFICATION</scope>
</reference>
<gene>
    <name evidence="1 3 4" type="ORF">SRAE_1000235200</name>
</gene>
<evidence type="ECO:0000313" key="4">
    <source>
        <dbReference type="WormBase" id="SRAE_1000235200"/>
    </source>
</evidence>
<dbReference type="STRING" id="34506.A0A090L2Q1"/>
<dbReference type="OrthoDB" id="5820048at2759"/>
<dbReference type="WormBase" id="SRAE_1000235200">
    <property type="protein sequence ID" value="SRP03605"/>
    <property type="gene ID" value="WBGene00258966"/>
</dbReference>
<accession>A0A090L2Q1</accession>
<sequence length="139" mass="16723">MNCLLLAKRESTYINIRRCIHKYQGTGIQRYDKFLEAKEIAKANEGKVEDPLEYTILGNKKKSKKDIFFYSDRISGKGYSHYSSTIYMNRPYEFFYQIYFIKLKFLLLYLNKHMYFQKVHQYNKQNYCSSSLHDITLCS</sequence>
<evidence type="ECO:0000313" key="2">
    <source>
        <dbReference type="Proteomes" id="UP000035682"/>
    </source>
</evidence>
<dbReference type="Proteomes" id="UP000035682">
    <property type="component" value="Unplaced"/>
</dbReference>
<evidence type="ECO:0000313" key="3">
    <source>
        <dbReference type="WBParaSite" id="SRAE_1000235200.1"/>
    </source>
</evidence>
<dbReference type="GeneID" id="36376461"/>
<name>A0A090L2Q1_STRRB</name>
<keyword evidence="2" id="KW-1185">Reference proteome</keyword>